<reference evidence="2" key="2">
    <citation type="submission" date="2021-04" db="EMBL/GenBank/DDBJ databases">
        <authorList>
            <person name="Gilroy R."/>
        </authorList>
    </citation>
    <scope>NUCLEOTIDE SEQUENCE</scope>
    <source>
        <strain evidence="2">B5_2728</strain>
    </source>
</reference>
<proteinExistence type="predicted"/>
<dbReference type="Proteomes" id="UP000713596">
    <property type="component" value="Unassembled WGS sequence"/>
</dbReference>
<evidence type="ECO:0000256" key="1">
    <source>
        <dbReference type="SAM" id="Phobius"/>
    </source>
</evidence>
<name>A0A948T139_9FIRM</name>
<accession>A0A948T139</accession>
<reference evidence="2" key="1">
    <citation type="journal article" date="2021" name="PeerJ">
        <title>Extensive microbial diversity within the chicken gut microbiome revealed by metagenomics and culture.</title>
        <authorList>
            <person name="Gilroy R."/>
            <person name="Ravi A."/>
            <person name="Getino M."/>
            <person name="Pursley I."/>
            <person name="Horton D.L."/>
            <person name="Alikhan N.F."/>
            <person name="Baker D."/>
            <person name="Gharbi K."/>
            <person name="Hall N."/>
            <person name="Watson M."/>
            <person name="Adriaenssens E.M."/>
            <person name="Foster-Nyarko E."/>
            <person name="Jarju S."/>
            <person name="Secka A."/>
            <person name="Antonio M."/>
            <person name="Oren A."/>
            <person name="Chaudhuri R.R."/>
            <person name="La Ragione R."/>
            <person name="Hildebrand F."/>
            <person name="Pallen M.J."/>
        </authorList>
    </citation>
    <scope>NUCLEOTIDE SEQUENCE</scope>
    <source>
        <strain evidence="2">B5_2728</strain>
    </source>
</reference>
<keyword evidence="1" id="KW-0812">Transmembrane</keyword>
<evidence type="ECO:0000313" key="3">
    <source>
        <dbReference type="Proteomes" id="UP000713596"/>
    </source>
</evidence>
<dbReference type="Gene3D" id="3.30.420.40">
    <property type="match status" value="2"/>
</dbReference>
<dbReference type="EMBL" id="JAHLFP010000011">
    <property type="protein sequence ID" value="MBU3805618.1"/>
    <property type="molecule type" value="Genomic_DNA"/>
</dbReference>
<keyword evidence="1" id="KW-0472">Membrane</keyword>
<dbReference type="AlphaFoldDB" id="A0A948T139"/>
<dbReference type="Gene3D" id="3.30.1490.300">
    <property type="match status" value="1"/>
</dbReference>
<protein>
    <submittedName>
        <fullName evidence="2">Uncharacterized protein</fullName>
    </submittedName>
</protein>
<organism evidence="2 3">
    <name type="scientific">Candidatus Allofournierella pullistercoris</name>
    <dbReference type="NCBI Taxonomy" id="2838597"/>
    <lineage>
        <taxon>Bacteria</taxon>
        <taxon>Bacillati</taxon>
        <taxon>Bacillota</taxon>
        <taxon>Clostridia</taxon>
        <taxon>Eubacteriales</taxon>
        <taxon>Oscillospiraceae</taxon>
        <taxon>Allofournierella</taxon>
    </lineage>
</organism>
<comment type="caution">
    <text evidence="2">The sequence shown here is derived from an EMBL/GenBank/DDBJ whole genome shotgun (WGS) entry which is preliminary data.</text>
</comment>
<sequence length="490" mass="53647">MGTKHALLLSDHQLLLVKTNSTPKAVTYLASWRKALPSGCMLNGTIHDANALAVALAELRQEAGNAASRVELVLDSGQMMSKMLSLPLALKPKELGGVVQAELGELDSSDRDLVFDFTELAPTDQRQLLCFGVERSILEQVQKLCQEAGFRLTGITTSLSGCASMVQFLPSLADLSFVLCVLNGSTVTTYLFGDGRYLMNSRSRLITPRGTPAVLGEMLGYVSSMIQFSQSNKTAEPARTVYFCGLAPEEEPGCRIVADTFNITAQPLPDFEQVLYKDGCDVHLSECFPLTGCMLNTKRKTTNLLPLIQQKEAQSLQKSSTQLPWAVPIVLGGVVVVASGVLLLMNMQLNNQIQVAREFTQNPENISLSQKAESARTATTHYLAAEAEALRAAKLLETSPQITASILQRALESCGPNTTLKQYSFEQDKRTIVYDFITSDYHGIPLLVARFRSMTEYESVSYTGYSEDTETGGYKFQIVCTLSEKDTEVE</sequence>
<gene>
    <name evidence="2" type="ORF">H9882_01750</name>
</gene>
<feature type="transmembrane region" description="Helical" evidence="1">
    <location>
        <begin position="325"/>
        <end position="345"/>
    </location>
</feature>
<evidence type="ECO:0000313" key="2">
    <source>
        <dbReference type="EMBL" id="MBU3805618.1"/>
    </source>
</evidence>
<keyword evidence="1" id="KW-1133">Transmembrane helix</keyword>